<sequence length="202" mass="20468">MLAVWLRVSMAAGETGEALVAAAVALLDEGGPGAVTLREVGRRAGVSHNAPYKHFADKEALLAAVAARELAGQGRAVHDRLAGPQPPGGVVRSIMHAYVAWALAHPARFKLVYGAWTRGSAELGEAAAATRSAFVSAVAQAQQAGQLPAGDPERLTALLLALAHGAVDLALAGHLAAAGKGRADPSDLVDDLLAYLGPPASA</sequence>
<proteinExistence type="predicted"/>
<dbReference type="InterPro" id="IPR036271">
    <property type="entry name" value="Tet_transcr_reg_TetR-rel_C_sf"/>
</dbReference>
<keyword evidence="2 4" id="KW-0238">DNA-binding</keyword>
<keyword evidence="7" id="KW-1185">Reference proteome</keyword>
<dbReference type="Pfam" id="PF13305">
    <property type="entry name" value="TetR_C_33"/>
    <property type="match status" value="1"/>
</dbReference>
<evidence type="ECO:0000256" key="3">
    <source>
        <dbReference type="ARBA" id="ARBA00023163"/>
    </source>
</evidence>
<dbReference type="GO" id="GO:0003700">
    <property type="term" value="F:DNA-binding transcription factor activity"/>
    <property type="evidence" value="ECO:0007669"/>
    <property type="project" value="TreeGrafter"/>
</dbReference>
<dbReference type="GO" id="GO:0000976">
    <property type="term" value="F:transcription cis-regulatory region binding"/>
    <property type="evidence" value="ECO:0007669"/>
    <property type="project" value="TreeGrafter"/>
</dbReference>
<dbReference type="PANTHER" id="PTHR30055:SF234">
    <property type="entry name" value="HTH-TYPE TRANSCRIPTIONAL REGULATOR BETI"/>
    <property type="match status" value="1"/>
</dbReference>
<keyword evidence="1" id="KW-0805">Transcription regulation</keyword>
<accession>A0A0S4QP37</accession>
<gene>
    <name evidence="6" type="ORF">Ga0074812_11091</name>
</gene>
<dbReference type="Pfam" id="PF00440">
    <property type="entry name" value="TetR_N"/>
    <property type="match status" value="1"/>
</dbReference>
<evidence type="ECO:0000256" key="1">
    <source>
        <dbReference type="ARBA" id="ARBA00023015"/>
    </source>
</evidence>
<dbReference type="InterPro" id="IPR025996">
    <property type="entry name" value="MT1864/Rv1816-like_C"/>
</dbReference>
<dbReference type="RefSeq" id="WP_226931322.1">
    <property type="nucleotide sequence ID" value="NZ_FAOZ01000010.1"/>
</dbReference>
<evidence type="ECO:0000313" key="7">
    <source>
        <dbReference type="Proteomes" id="UP000198802"/>
    </source>
</evidence>
<feature type="domain" description="HTH tetR-type" evidence="5">
    <location>
        <begin position="13"/>
        <end position="73"/>
    </location>
</feature>
<organism evidence="6 7">
    <name type="scientific">Parafrankia irregularis</name>
    <dbReference type="NCBI Taxonomy" id="795642"/>
    <lineage>
        <taxon>Bacteria</taxon>
        <taxon>Bacillati</taxon>
        <taxon>Actinomycetota</taxon>
        <taxon>Actinomycetes</taxon>
        <taxon>Frankiales</taxon>
        <taxon>Frankiaceae</taxon>
        <taxon>Parafrankia</taxon>
    </lineage>
</organism>
<dbReference type="AlphaFoldDB" id="A0A0S4QP37"/>
<evidence type="ECO:0000256" key="4">
    <source>
        <dbReference type="PROSITE-ProRule" id="PRU00335"/>
    </source>
</evidence>
<dbReference type="InterPro" id="IPR050109">
    <property type="entry name" value="HTH-type_TetR-like_transc_reg"/>
</dbReference>
<dbReference type="Proteomes" id="UP000198802">
    <property type="component" value="Unassembled WGS sequence"/>
</dbReference>
<evidence type="ECO:0000313" key="6">
    <source>
        <dbReference type="EMBL" id="CUU57076.1"/>
    </source>
</evidence>
<dbReference type="PANTHER" id="PTHR30055">
    <property type="entry name" value="HTH-TYPE TRANSCRIPTIONAL REGULATOR RUTR"/>
    <property type="match status" value="1"/>
</dbReference>
<dbReference type="SUPFAM" id="SSF48498">
    <property type="entry name" value="Tetracyclin repressor-like, C-terminal domain"/>
    <property type="match status" value="1"/>
</dbReference>
<dbReference type="EMBL" id="FAOZ01000010">
    <property type="protein sequence ID" value="CUU57076.1"/>
    <property type="molecule type" value="Genomic_DNA"/>
</dbReference>
<protein>
    <submittedName>
        <fullName evidence="6">DNA-binding transcriptional regulator, AcrR family</fullName>
    </submittedName>
</protein>
<dbReference type="PROSITE" id="PS50977">
    <property type="entry name" value="HTH_TETR_2"/>
    <property type="match status" value="1"/>
</dbReference>
<dbReference type="PRINTS" id="PR00455">
    <property type="entry name" value="HTHTETR"/>
</dbReference>
<evidence type="ECO:0000259" key="5">
    <source>
        <dbReference type="PROSITE" id="PS50977"/>
    </source>
</evidence>
<keyword evidence="3" id="KW-0804">Transcription</keyword>
<dbReference type="InterPro" id="IPR001647">
    <property type="entry name" value="HTH_TetR"/>
</dbReference>
<dbReference type="InterPro" id="IPR009057">
    <property type="entry name" value="Homeodomain-like_sf"/>
</dbReference>
<feature type="DNA-binding region" description="H-T-H motif" evidence="4">
    <location>
        <begin position="36"/>
        <end position="55"/>
    </location>
</feature>
<reference evidence="7" key="1">
    <citation type="submission" date="2015-11" db="EMBL/GenBank/DDBJ databases">
        <authorList>
            <person name="Varghese N."/>
        </authorList>
    </citation>
    <scope>NUCLEOTIDE SEQUENCE [LARGE SCALE GENOMIC DNA]</scope>
    <source>
        <strain evidence="7">DSM 45899</strain>
    </source>
</reference>
<dbReference type="SUPFAM" id="SSF46689">
    <property type="entry name" value="Homeodomain-like"/>
    <property type="match status" value="1"/>
</dbReference>
<evidence type="ECO:0000256" key="2">
    <source>
        <dbReference type="ARBA" id="ARBA00023125"/>
    </source>
</evidence>
<dbReference type="Gene3D" id="1.10.357.10">
    <property type="entry name" value="Tetracycline Repressor, domain 2"/>
    <property type="match status" value="1"/>
</dbReference>
<name>A0A0S4QP37_9ACTN</name>